<dbReference type="Proteomes" id="UP001139955">
    <property type="component" value="Unassembled WGS sequence"/>
</dbReference>
<evidence type="ECO:0000313" key="2">
    <source>
        <dbReference type="EMBL" id="MCU7251690.1"/>
    </source>
</evidence>
<evidence type="ECO:0008006" key="4">
    <source>
        <dbReference type="Google" id="ProtNLM"/>
    </source>
</evidence>
<keyword evidence="3" id="KW-1185">Reference proteome</keyword>
<comment type="caution">
    <text evidence="2">The sequence shown here is derived from an EMBL/GenBank/DDBJ whole genome shotgun (WGS) entry which is preliminary data.</text>
</comment>
<keyword evidence="1" id="KW-0472">Membrane</keyword>
<gene>
    <name evidence="2" type="ORF">OC940_28105</name>
</gene>
<dbReference type="EMBL" id="JAOSKY010000028">
    <property type="protein sequence ID" value="MCU7251690.1"/>
    <property type="molecule type" value="Genomic_DNA"/>
</dbReference>
<protein>
    <recommendedName>
        <fullName evidence="4">Transmembrane protein</fullName>
    </recommendedName>
</protein>
<proteinExistence type="predicted"/>
<reference evidence="2" key="1">
    <citation type="submission" date="2022-09" db="EMBL/GenBank/DDBJ databases">
        <authorList>
            <person name="Cesa-Luna C."/>
            <person name="Girard L."/>
            <person name="Lood C."/>
            <person name="Hofte M."/>
            <person name="De Mot R."/>
        </authorList>
    </citation>
    <scope>NUCLEOTIDE SEQUENCE</scope>
    <source>
        <strain evidence="2">B1M3-32</strain>
    </source>
</reference>
<sequence length="185" mass="20224">MENGAFWKQLSLPVVFALIFVSIATVAGMLLYSESKGIVFRIWGQDFGAVKNAPNVDSALQGKIVSLESRLAVLEKEKQLQAVKPPEVVVAKPINKVRVLDVGQALNESTLPFSVYVKSGSGGDGYANFLIEIQTPESPLYSAEVTKGWSRSFEVGSREFNFSVVDIDKRLATITVSLKEVSARR</sequence>
<evidence type="ECO:0000256" key="1">
    <source>
        <dbReference type="SAM" id="Phobius"/>
    </source>
</evidence>
<dbReference type="AlphaFoldDB" id="A0A9X3BEF4"/>
<accession>A0A9X3BEF4</accession>
<reference evidence="2" key="2">
    <citation type="journal article" date="2023" name="mSystems">
        <title>Charting the Lipopeptidome of Nonpathogenic Pseudomonas.</title>
        <authorList>
            <person name="Cesa-Luna C."/>
            <person name="Geudens N."/>
            <person name="Girard L."/>
            <person name="De Roo V."/>
            <person name="Maklad H.R."/>
            <person name="Martins J.C."/>
            <person name="Hofte M."/>
            <person name="De Mot R."/>
        </authorList>
    </citation>
    <scope>NUCLEOTIDE SEQUENCE</scope>
    <source>
        <strain evidence="2">B1M3-32</strain>
    </source>
</reference>
<organism evidence="2 3">
    <name type="scientific">Pseudomonas koreensis</name>
    <dbReference type="NCBI Taxonomy" id="198620"/>
    <lineage>
        <taxon>Bacteria</taxon>
        <taxon>Pseudomonadati</taxon>
        <taxon>Pseudomonadota</taxon>
        <taxon>Gammaproteobacteria</taxon>
        <taxon>Pseudomonadales</taxon>
        <taxon>Pseudomonadaceae</taxon>
        <taxon>Pseudomonas</taxon>
    </lineage>
</organism>
<keyword evidence="1" id="KW-1133">Transmembrane helix</keyword>
<evidence type="ECO:0000313" key="3">
    <source>
        <dbReference type="Proteomes" id="UP001139955"/>
    </source>
</evidence>
<dbReference type="RefSeq" id="WP_301623669.1">
    <property type="nucleotide sequence ID" value="NZ_JAOSKY010000028.1"/>
</dbReference>
<keyword evidence="1" id="KW-0812">Transmembrane</keyword>
<name>A0A9X3BEF4_9PSED</name>
<feature type="transmembrane region" description="Helical" evidence="1">
    <location>
        <begin position="12"/>
        <end position="32"/>
    </location>
</feature>